<gene>
    <name evidence="1" type="ORF">F511_41501</name>
</gene>
<reference evidence="1 2" key="1">
    <citation type="journal article" date="2015" name="Proc. Natl. Acad. Sci. U.S.A.">
        <title>The resurrection genome of Boea hygrometrica: A blueprint for survival of dehydration.</title>
        <authorList>
            <person name="Xiao L."/>
            <person name="Yang G."/>
            <person name="Zhang L."/>
            <person name="Yang X."/>
            <person name="Zhao S."/>
            <person name="Ji Z."/>
            <person name="Zhou Q."/>
            <person name="Hu M."/>
            <person name="Wang Y."/>
            <person name="Chen M."/>
            <person name="Xu Y."/>
            <person name="Jin H."/>
            <person name="Xiao X."/>
            <person name="Hu G."/>
            <person name="Bao F."/>
            <person name="Hu Y."/>
            <person name="Wan P."/>
            <person name="Li L."/>
            <person name="Deng X."/>
            <person name="Kuang T."/>
            <person name="Xiang C."/>
            <person name="Zhu J.K."/>
            <person name="Oliver M.J."/>
            <person name="He Y."/>
        </authorList>
    </citation>
    <scope>NUCLEOTIDE SEQUENCE [LARGE SCALE GENOMIC DNA]</scope>
    <source>
        <strain evidence="2">cv. XS01</strain>
    </source>
</reference>
<evidence type="ECO:0000313" key="1">
    <source>
        <dbReference type="EMBL" id="KZV43810.1"/>
    </source>
</evidence>
<organism evidence="1 2">
    <name type="scientific">Dorcoceras hygrometricum</name>
    <dbReference type="NCBI Taxonomy" id="472368"/>
    <lineage>
        <taxon>Eukaryota</taxon>
        <taxon>Viridiplantae</taxon>
        <taxon>Streptophyta</taxon>
        <taxon>Embryophyta</taxon>
        <taxon>Tracheophyta</taxon>
        <taxon>Spermatophyta</taxon>
        <taxon>Magnoliopsida</taxon>
        <taxon>eudicotyledons</taxon>
        <taxon>Gunneridae</taxon>
        <taxon>Pentapetalae</taxon>
        <taxon>asterids</taxon>
        <taxon>lamiids</taxon>
        <taxon>Lamiales</taxon>
        <taxon>Gesneriaceae</taxon>
        <taxon>Didymocarpoideae</taxon>
        <taxon>Trichosporeae</taxon>
        <taxon>Loxocarpinae</taxon>
        <taxon>Dorcoceras</taxon>
    </lineage>
</organism>
<dbReference type="AlphaFoldDB" id="A0A2Z7C9V6"/>
<dbReference type="PANTHER" id="PTHR31973">
    <property type="entry name" value="POLYPROTEIN, PUTATIVE-RELATED"/>
    <property type="match status" value="1"/>
</dbReference>
<sequence length="146" mass="17218">MMFKDKQDLIASVKDYSVRIVRREYTVMESTRTLWKVRCKNIARRTMCRWGLRAYLKSKTGYWKITKYDGPHTCIASNIGIDHHNLNSNMIAQTLLGIVRCNPSYEIKYIMKNMKEKCGYEITYSKAWISLRRAVEIVYGTWESSV</sequence>
<evidence type="ECO:0000313" key="2">
    <source>
        <dbReference type="Proteomes" id="UP000250235"/>
    </source>
</evidence>
<name>A0A2Z7C9V6_9LAMI</name>
<dbReference type="PANTHER" id="PTHR31973:SF195">
    <property type="entry name" value="MUDR FAMILY TRANSPOSASE"/>
    <property type="match status" value="1"/>
</dbReference>
<dbReference type="EMBL" id="KQ997639">
    <property type="protein sequence ID" value="KZV43810.1"/>
    <property type="molecule type" value="Genomic_DNA"/>
</dbReference>
<dbReference type="Proteomes" id="UP000250235">
    <property type="component" value="Unassembled WGS sequence"/>
</dbReference>
<accession>A0A2Z7C9V6</accession>
<protein>
    <submittedName>
        <fullName evidence="1">Uncharacterized protein</fullName>
    </submittedName>
</protein>
<keyword evidence="2" id="KW-1185">Reference proteome</keyword>
<proteinExistence type="predicted"/>
<dbReference type="OrthoDB" id="1435097at2759"/>